<feature type="transmembrane region" description="Helical" evidence="10">
    <location>
        <begin position="299"/>
        <end position="319"/>
    </location>
</feature>
<protein>
    <recommendedName>
        <fullName evidence="10">Odorant receptor</fullName>
    </recommendedName>
</protein>
<proteinExistence type="inferred from homology"/>
<feature type="transmembrane region" description="Helical" evidence="10">
    <location>
        <begin position="13"/>
        <end position="32"/>
    </location>
</feature>
<dbReference type="GO" id="GO:0005886">
    <property type="term" value="C:plasma membrane"/>
    <property type="evidence" value="ECO:0007669"/>
    <property type="project" value="UniProtKB-SubCell"/>
</dbReference>
<evidence type="ECO:0000256" key="1">
    <source>
        <dbReference type="ARBA" id="ARBA00004651"/>
    </source>
</evidence>
<keyword evidence="9 10" id="KW-0807">Transducer</keyword>
<feature type="transmembrane region" description="Helical" evidence="10">
    <location>
        <begin position="129"/>
        <end position="149"/>
    </location>
</feature>
<evidence type="ECO:0000313" key="12">
    <source>
        <dbReference type="Proteomes" id="UP000475862"/>
    </source>
</evidence>
<feature type="transmembrane region" description="Helical" evidence="10">
    <location>
        <begin position="176"/>
        <end position="195"/>
    </location>
</feature>
<dbReference type="OrthoDB" id="6609586at2759"/>
<keyword evidence="6 10" id="KW-1133">Transmembrane helix</keyword>
<sequence>MTLIENKNYHRKFYTILMTVAFFLNTSQYDCIPKFLMHFYIFDWMMFVTLAAGYIFFYEKPGMSLGMELIQYMIVGILYTLIFLVFILKNEAIMSNYNFIQTKFIHWSNKKSLHPNAVYKKNIKIVKSLAIPLATLSLSIAFGPLVSTINDIGRLPLDNRTHFVLFWPKIVDTNKISMYGIIYAVQVLFTVILYISSLSFNLGFMVFLNELTNQFEILLDGINDAFKYKRDKQFQPLFIDCIRHHQIIIKFLDDLKSYFKWIILIEIIVVQVVLAILIYNLTKVNASIGYKVKVAGSLLFNLLPICFHCHIGEVILSLHTRLSNHIYNMVWYDMPNKNKQLLVIMFQRTQRDLTLSSALFSNERASRSLISKVIKQVYTILNVLLKT</sequence>
<gene>
    <name evidence="11" type="ORF">AGLY_011244</name>
</gene>
<dbReference type="Pfam" id="PF02949">
    <property type="entry name" value="7tm_6"/>
    <property type="match status" value="1"/>
</dbReference>
<evidence type="ECO:0000256" key="10">
    <source>
        <dbReference type="RuleBase" id="RU351113"/>
    </source>
</evidence>
<evidence type="ECO:0000256" key="7">
    <source>
        <dbReference type="ARBA" id="ARBA00023136"/>
    </source>
</evidence>
<dbReference type="PANTHER" id="PTHR21137:SF35">
    <property type="entry name" value="ODORANT RECEPTOR 19A-RELATED"/>
    <property type="match status" value="1"/>
</dbReference>
<keyword evidence="8 10" id="KW-0675">Receptor</keyword>
<dbReference type="PANTHER" id="PTHR21137">
    <property type="entry name" value="ODORANT RECEPTOR"/>
    <property type="match status" value="1"/>
</dbReference>
<dbReference type="InterPro" id="IPR004117">
    <property type="entry name" value="7tm6_olfct_rcpt"/>
</dbReference>
<dbReference type="GO" id="GO:0007165">
    <property type="term" value="P:signal transduction"/>
    <property type="evidence" value="ECO:0007669"/>
    <property type="project" value="UniProtKB-KW"/>
</dbReference>
<feature type="transmembrane region" description="Helical" evidence="10">
    <location>
        <begin position="39"/>
        <end position="57"/>
    </location>
</feature>
<feature type="transmembrane region" description="Helical" evidence="10">
    <location>
        <begin position="69"/>
        <end position="88"/>
    </location>
</feature>
<keyword evidence="3 10" id="KW-0716">Sensory transduction</keyword>
<feature type="transmembrane region" description="Helical" evidence="10">
    <location>
        <begin position="258"/>
        <end position="279"/>
    </location>
</feature>
<keyword evidence="4 10" id="KW-0812">Transmembrane</keyword>
<keyword evidence="7 10" id="KW-0472">Membrane</keyword>
<dbReference type="Proteomes" id="UP000475862">
    <property type="component" value="Unassembled WGS sequence"/>
</dbReference>
<evidence type="ECO:0000256" key="6">
    <source>
        <dbReference type="ARBA" id="ARBA00022989"/>
    </source>
</evidence>
<comment type="caution">
    <text evidence="11">The sequence shown here is derived from an EMBL/GenBank/DDBJ whole genome shotgun (WGS) entry which is preliminary data.</text>
</comment>
<keyword evidence="2" id="KW-1003">Cell membrane</keyword>
<reference evidence="11 12" key="1">
    <citation type="submission" date="2019-08" db="EMBL/GenBank/DDBJ databases">
        <title>The genome of the soybean aphid Biotype 1, its phylome, world population structure and adaptation to the North American continent.</title>
        <authorList>
            <person name="Giordano R."/>
            <person name="Donthu R.K."/>
            <person name="Hernandez A.G."/>
            <person name="Wright C.L."/>
            <person name="Zimin A.V."/>
        </authorList>
    </citation>
    <scope>NUCLEOTIDE SEQUENCE [LARGE SCALE GENOMIC DNA]</scope>
    <source>
        <tissue evidence="11">Whole aphids</tissue>
    </source>
</reference>
<comment type="subcellular location">
    <subcellularLocation>
        <location evidence="1 10">Cell membrane</location>
        <topology evidence="1 10">Multi-pass membrane protein</topology>
    </subcellularLocation>
</comment>
<evidence type="ECO:0000256" key="3">
    <source>
        <dbReference type="ARBA" id="ARBA00022606"/>
    </source>
</evidence>
<evidence type="ECO:0000256" key="9">
    <source>
        <dbReference type="ARBA" id="ARBA00023224"/>
    </source>
</evidence>
<evidence type="ECO:0000256" key="4">
    <source>
        <dbReference type="ARBA" id="ARBA00022692"/>
    </source>
</evidence>
<organism evidence="11 12">
    <name type="scientific">Aphis glycines</name>
    <name type="common">Soybean aphid</name>
    <dbReference type="NCBI Taxonomy" id="307491"/>
    <lineage>
        <taxon>Eukaryota</taxon>
        <taxon>Metazoa</taxon>
        <taxon>Ecdysozoa</taxon>
        <taxon>Arthropoda</taxon>
        <taxon>Hexapoda</taxon>
        <taxon>Insecta</taxon>
        <taxon>Pterygota</taxon>
        <taxon>Neoptera</taxon>
        <taxon>Paraneoptera</taxon>
        <taxon>Hemiptera</taxon>
        <taxon>Sternorrhyncha</taxon>
        <taxon>Aphidomorpha</taxon>
        <taxon>Aphidoidea</taxon>
        <taxon>Aphididae</taxon>
        <taxon>Aphidini</taxon>
        <taxon>Aphis</taxon>
        <taxon>Aphis</taxon>
    </lineage>
</organism>
<evidence type="ECO:0000256" key="8">
    <source>
        <dbReference type="ARBA" id="ARBA00023170"/>
    </source>
</evidence>
<evidence type="ECO:0000313" key="11">
    <source>
        <dbReference type="EMBL" id="KAE9530782.1"/>
    </source>
</evidence>
<dbReference type="EMBL" id="VYZN01000042">
    <property type="protein sequence ID" value="KAE9530782.1"/>
    <property type="molecule type" value="Genomic_DNA"/>
</dbReference>
<keyword evidence="12" id="KW-1185">Reference proteome</keyword>
<keyword evidence="5 10" id="KW-0552">Olfaction</keyword>
<evidence type="ECO:0000256" key="2">
    <source>
        <dbReference type="ARBA" id="ARBA00022475"/>
    </source>
</evidence>
<accession>A0A6G0TDA5</accession>
<dbReference type="AlphaFoldDB" id="A0A6G0TDA5"/>
<dbReference type="GO" id="GO:0005549">
    <property type="term" value="F:odorant binding"/>
    <property type="evidence" value="ECO:0007669"/>
    <property type="project" value="InterPro"/>
</dbReference>
<name>A0A6G0TDA5_APHGL</name>
<comment type="similarity">
    <text evidence="10">Belongs to the insect chemoreceptor superfamily. Heteromeric odorant receptor channel (TC 1.A.69) family.</text>
</comment>
<dbReference type="GO" id="GO:0004984">
    <property type="term" value="F:olfactory receptor activity"/>
    <property type="evidence" value="ECO:0007669"/>
    <property type="project" value="InterPro"/>
</dbReference>
<evidence type="ECO:0000256" key="5">
    <source>
        <dbReference type="ARBA" id="ARBA00022725"/>
    </source>
</evidence>